<dbReference type="AlphaFoldDB" id="A0AAV6TVW1"/>
<name>A0AAV6TVW1_9ARAC</name>
<feature type="domain" description="CCHC-type" evidence="3">
    <location>
        <begin position="488"/>
        <end position="503"/>
    </location>
</feature>
<keyword evidence="1" id="KW-0862">Zinc</keyword>
<evidence type="ECO:0000313" key="4">
    <source>
        <dbReference type="EMBL" id="KAG8175584.1"/>
    </source>
</evidence>
<keyword evidence="1" id="KW-0863">Zinc-finger</keyword>
<evidence type="ECO:0000256" key="2">
    <source>
        <dbReference type="SAM" id="Coils"/>
    </source>
</evidence>
<organism evidence="4 5">
    <name type="scientific">Oedothorax gibbosus</name>
    <dbReference type="NCBI Taxonomy" id="931172"/>
    <lineage>
        <taxon>Eukaryota</taxon>
        <taxon>Metazoa</taxon>
        <taxon>Ecdysozoa</taxon>
        <taxon>Arthropoda</taxon>
        <taxon>Chelicerata</taxon>
        <taxon>Arachnida</taxon>
        <taxon>Araneae</taxon>
        <taxon>Araneomorphae</taxon>
        <taxon>Entelegynae</taxon>
        <taxon>Araneoidea</taxon>
        <taxon>Linyphiidae</taxon>
        <taxon>Erigoninae</taxon>
        <taxon>Oedothorax</taxon>
    </lineage>
</organism>
<reference evidence="4 5" key="1">
    <citation type="journal article" date="2022" name="Nat. Ecol. Evol.">
        <title>A masculinizing supergene underlies an exaggerated male reproductive morph in a spider.</title>
        <authorList>
            <person name="Hendrickx F."/>
            <person name="De Corte Z."/>
            <person name="Sonet G."/>
            <person name="Van Belleghem S.M."/>
            <person name="Kostlbacher S."/>
            <person name="Vangestel C."/>
        </authorList>
    </citation>
    <scope>NUCLEOTIDE SEQUENCE [LARGE SCALE GENOMIC DNA]</scope>
    <source>
        <strain evidence="4">W744_W776</strain>
    </source>
</reference>
<keyword evidence="5" id="KW-1185">Reference proteome</keyword>
<feature type="coiled-coil region" evidence="2">
    <location>
        <begin position="126"/>
        <end position="153"/>
    </location>
</feature>
<keyword evidence="1" id="KW-0479">Metal-binding</keyword>
<evidence type="ECO:0000313" key="5">
    <source>
        <dbReference type="Proteomes" id="UP000827092"/>
    </source>
</evidence>
<evidence type="ECO:0000256" key="1">
    <source>
        <dbReference type="PROSITE-ProRule" id="PRU00047"/>
    </source>
</evidence>
<dbReference type="GO" id="GO:0008270">
    <property type="term" value="F:zinc ion binding"/>
    <property type="evidence" value="ECO:0007669"/>
    <property type="project" value="UniProtKB-KW"/>
</dbReference>
<keyword evidence="2" id="KW-0175">Coiled coil</keyword>
<protein>
    <recommendedName>
        <fullName evidence="3">CCHC-type domain-containing protein</fullName>
    </recommendedName>
</protein>
<proteinExistence type="predicted"/>
<accession>A0AAV6TVW1</accession>
<dbReference type="InterPro" id="IPR001878">
    <property type="entry name" value="Znf_CCHC"/>
</dbReference>
<dbReference type="PROSITE" id="PS50158">
    <property type="entry name" value="ZF_CCHC"/>
    <property type="match status" value="1"/>
</dbReference>
<gene>
    <name evidence="4" type="ORF">JTE90_018877</name>
</gene>
<dbReference type="EMBL" id="JAFNEN010000983">
    <property type="protein sequence ID" value="KAG8175584.1"/>
    <property type="molecule type" value="Genomic_DNA"/>
</dbReference>
<comment type="caution">
    <text evidence="4">The sequence shown here is derived from an EMBL/GenBank/DDBJ whole genome shotgun (WGS) entry which is preliminary data.</text>
</comment>
<dbReference type="Proteomes" id="UP000827092">
    <property type="component" value="Unassembled WGS sequence"/>
</dbReference>
<evidence type="ECO:0000259" key="3">
    <source>
        <dbReference type="PROSITE" id="PS50158"/>
    </source>
</evidence>
<sequence>MANSPAPPKWPTDLKQTEDFKKYNTSTKYTECVPLENLINKLSAGKNQASPSIVKYLIETCNNMKEFMINYKQYQLSFTTQNVLIGEFFAPAIFKLYQEIANLTNSLNKSRRQSDTSTLDASIDGREDLLKELNDARNKILSLEAKIESLVDTQQEYLKNAVALREAKGVLEESYVARCETLEHVADTAAQNYETRYLEKVKVLDMLKEERLEQTRHEDQTRLQTMQDMKTTFDQLCSSVFKEESAHIDRVLKGVHKESEIHEQMMKDVIKDFDTLDAKISTTVADLQKEITNIKFSAQAISSTTSTAAPSSQSSSNSKIILPRPYVVLVYPEPPFNSFKQDELQDLLRTSSKTLNLSFRSSGIYRINNGFKISLPSQEDQISLKTIFNDPALNSKFKTIIPKVTNALFCIKFTNLTSPEDVTEDLTLKNPDFITGSFKVIFSMRAKTETHWVIEIDPQYYQTLAQTSFVYIGYKICPFEPFVSVNHCKKCGNYGHTAKRCSETISKCLRCGRPSHDNDQQCSLKCLNCSLNNSKQKRNEPTDHKSGYYRCTEFYKQRRRAFQRSGHDPGIWERVILS</sequence>
<dbReference type="GO" id="GO:0003676">
    <property type="term" value="F:nucleic acid binding"/>
    <property type="evidence" value="ECO:0007669"/>
    <property type="project" value="InterPro"/>
</dbReference>